<dbReference type="NCBIfam" id="TIGR00220">
    <property type="entry name" value="mscL"/>
    <property type="match status" value="1"/>
</dbReference>
<dbReference type="InterPro" id="IPR036019">
    <property type="entry name" value="MscL_channel"/>
</dbReference>
<evidence type="ECO:0000256" key="6">
    <source>
        <dbReference type="ARBA" id="ARBA00022989"/>
    </source>
</evidence>
<evidence type="ECO:0000256" key="4">
    <source>
        <dbReference type="ARBA" id="ARBA00022475"/>
    </source>
</evidence>
<dbReference type="PRINTS" id="PR01264">
    <property type="entry name" value="MECHCHANNEL"/>
</dbReference>
<proteinExistence type="inferred from homology"/>
<keyword evidence="3 10" id="KW-0813">Transport</keyword>
<dbReference type="HAMAP" id="MF_00115">
    <property type="entry name" value="MscL"/>
    <property type="match status" value="1"/>
</dbReference>
<dbReference type="Pfam" id="PF01741">
    <property type="entry name" value="MscL"/>
    <property type="match status" value="1"/>
</dbReference>
<dbReference type="InterPro" id="IPR019823">
    <property type="entry name" value="Mechanosensitive_channel_CS"/>
</dbReference>
<keyword evidence="9 10" id="KW-0407">Ion channel</keyword>
<comment type="function">
    <text evidence="10">Channel that opens in response to stretch forces in the membrane lipid bilayer. May participate in the regulation of osmotic pressure changes within the cell.</text>
</comment>
<dbReference type="InterPro" id="IPR001185">
    <property type="entry name" value="MS_channel"/>
</dbReference>
<evidence type="ECO:0000256" key="1">
    <source>
        <dbReference type="ARBA" id="ARBA00004651"/>
    </source>
</evidence>
<dbReference type="SUPFAM" id="SSF81330">
    <property type="entry name" value="Gated mechanosensitive channel"/>
    <property type="match status" value="1"/>
</dbReference>
<dbReference type="PANTHER" id="PTHR30266">
    <property type="entry name" value="MECHANOSENSITIVE CHANNEL MSCL"/>
    <property type="match status" value="1"/>
</dbReference>
<accession>A0A2H0RCS0</accession>
<evidence type="ECO:0000256" key="5">
    <source>
        <dbReference type="ARBA" id="ARBA00022692"/>
    </source>
</evidence>
<evidence type="ECO:0000313" key="11">
    <source>
        <dbReference type="EMBL" id="PIR43615.1"/>
    </source>
</evidence>
<comment type="caution">
    <text evidence="10">Lacks conserved residue(s) required for the propagation of feature annotation.</text>
</comment>
<evidence type="ECO:0000313" key="12">
    <source>
        <dbReference type="Proteomes" id="UP000230214"/>
    </source>
</evidence>
<dbReference type="NCBIfam" id="NF001843">
    <property type="entry name" value="PRK00567.1-4"/>
    <property type="match status" value="1"/>
</dbReference>
<dbReference type="InterPro" id="IPR037673">
    <property type="entry name" value="MSC/AndL"/>
</dbReference>
<comment type="similarity">
    <text evidence="2 10">Belongs to the MscL family.</text>
</comment>
<evidence type="ECO:0000256" key="7">
    <source>
        <dbReference type="ARBA" id="ARBA00023065"/>
    </source>
</evidence>
<evidence type="ECO:0000256" key="3">
    <source>
        <dbReference type="ARBA" id="ARBA00022448"/>
    </source>
</evidence>
<dbReference type="PROSITE" id="PS01327">
    <property type="entry name" value="MSCL"/>
    <property type="match status" value="1"/>
</dbReference>
<keyword evidence="6 10" id="KW-1133">Transmembrane helix</keyword>
<dbReference type="GO" id="GO:0005886">
    <property type="term" value="C:plasma membrane"/>
    <property type="evidence" value="ECO:0007669"/>
    <property type="project" value="UniProtKB-SubCell"/>
</dbReference>
<sequence length="155" mass="16913">MKPKIAHVPKFLEDFKEFAMRGNVIDLAVGVIIGGAFGKITTSLVNDIIMPPIGLVLGKVDFANLYLNISGGSYSSLQQAQQAGAVTINYGSFINILINFTITALVIFILIKYINSLRRTEEGAKKNEPTTKKCPYCLETIAIKATRCSHCTSKL</sequence>
<evidence type="ECO:0000256" key="8">
    <source>
        <dbReference type="ARBA" id="ARBA00023136"/>
    </source>
</evidence>
<gene>
    <name evidence="10" type="primary">mscL</name>
    <name evidence="11" type="ORF">COV24_01840</name>
</gene>
<keyword evidence="7 10" id="KW-0406">Ion transport</keyword>
<dbReference type="Gene3D" id="1.10.1200.120">
    <property type="entry name" value="Large-conductance mechanosensitive channel, MscL, domain 1"/>
    <property type="match status" value="1"/>
</dbReference>
<comment type="subcellular location">
    <subcellularLocation>
        <location evidence="1 10">Cell membrane</location>
        <topology evidence="1 10">Multi-pass membrane protein</topology>
    </subcellularLocation>
</comment>
<protein>
    <recommendedName>
        <fullName evidence="10">Large-conductance mechanosensitive channel</fullName>
    </recommendedName>
</protein>
<dbReference type="NCBIfam" id="NF010557">
    <property type="entry name" value="PRK13952.1"/>
    <property type="match status" value="1"/>
</dbReference>
<feature type="transmembrane region" description="Helical" evidence="10">
    <location>
        <begin position="93"/>
        <end position="111"/>
    </location>
</feature>
<dbReference type="PANTHER" id="PTHR30266:SF2">
    <property type="entry name" value="LARGE-CONDUCTANCE MECHANOSENSITIVE CHANNEL"/>
    <property type="match status" value="1"/>
</dbReference>
<dbReference type="AlphaFoldDB" id="A0A2H0RCS0"/>
<dbReference type="Proteomes" id="UP000230214">
    <property type="component" value="Unassembled WGS sequence"/>
</dbReference>
<evidence type="ECO:0000256" key="2">
    <source>
        <dbReference type="ARBA" id="ARBA00007254"/>
    </source>
</evidence>
<reference evidence="11 12" key="1">
    <citation type="submission" date="2017-09" db="EMBL/GenBank/DDBJ databases">
        <title>Depth-based differentiation of microbial function through sediment-hosted aquifers and enrichment of novel symbionts in the deep terrestrial subsurface.</title>
        <authorList>
            <person name="Probst A.J."/>
            <person name="Ladd B."/>
            <person name="Jarett J.K."/>
            <person name="Geller-Mcgrath D.E."/>
            <person name="Sieber C.M."/>
            <person name="Emerson J.B."/>
            <person name="Anantharaman K."/>
            <person name="Thomas B.C."/>
            <person name="Malmstrom R."/>
            <person name="Stieglmeier M."/>
            <person name="Klingl A."/>
            <person name="Woyke T."/>
            <person name="Ryan C.M."/>
            <person name="Banfield J.F."/>
        </authorList>
    </citation>
    <scope>NUCLEOTIDE SEQUENCE [LARGE SCALE GENOMIC DNA]</scope>
    <source>
        <strain evidence="11">CG10_big_fil_rev_8_21_14_0_10_32_10</strain>
    </source>
</reference>
<comment type="subunit">
    <text evidence="10">Homopentamer.</text>
</comment>
<name>A0A2H0RCS0_UNCKA</name>
<comment type="caution">
    <text evidence="11">The sequence shown here is derived from an EMBL/GenBank/DDBJ whole genome shotgun (WGS) entry which is preliminary data.</text>
</comment>
<dbReference type="GO" id="GO:0008381">
    <property type="term" value="F:mechanosensitive monoatomic ion channel activity"/>
    <property type="evidence" value="ECO:0007669"/>
    <property type="project" value="UniProtKB-UniRule"/>
</dbReference>
<evidence type="ECO:0000256" key="10">
    <source>
        <dbReference type="HAMAP-Rule" id="MF_00115"/>
    </source>
</evidence>
<organism evidence="11 12">
    <name type="scientific">candidate division WWE3 bacterium CG10_big_fil_rev_8_21_14_0_10_32_10</name>
    <dbReference type="NCBI Taxonomy" id="1975090"/>
    <lineage>
        <taxon>Bacteria</taxon>
        <taxon>Katanobacteria</taxon>
    </lineage>
</organism>
<dbReference type="EMBL" id="PCXU01000017">
    <property type="protein sequence ID" value="PIR43615.1"/>
    <property type="molecule type" value="Genomic_DNA"/>
</dbReference>
<keyword evidence="4 10" id="KW-1003">Cell membrane</keyword>
<keyword evidence="5 10" id="KW-0812">Transmembrane</keyword>
<evidence type="ECO:0000256" key="9">
    <source>
        <dbReference type="ARBA" id="ARBA00023303"/>
    </source>
</evidence>
<keyword evidence="8 10" id="KW-0472">Membrane</keyword>